<dbReference type="PROSITE" id="PS50082">
    <property type="entry name" value="WD_REPEATS_2"/>
    <property type="match status" value="4"/>
</dbReference>
<keyword evidence="2" id="KW-0677">Repeat</keyword>
<evidence type="ECO:0000256" key="1">
    <source>
        <dbReference type="ARBA" id="ARBA00022574"/>
    </source>
</evidence>
<keyword evidence="5" id="KW-1185">Reference proteome</keyword>
<dbReference type="AlphaFoldDB" id="A0A8J9YC08"/>
<dbReference type="SUPFAM" id="SSF50998">
    <property type="entry name" value="Quinoprotein alcohol dehydrogenase-like"/>
    <property type="match status" value="1"/>
</dbReference>
<dbReference type="Gene3D" id="2.130.10.10">
    <property type="entry name" value="YVTN repeat-like/Quinoprotein amine dehydrogenase"/>
    <property type="match status" value="3"/>
</dbReference>
<dbReference type="PROSITE" id="PS50294">
    <property type="entry name" value="WD_REPEATS_REGION"/>
    <property type="match status" value="3"/>
</dbReference>
<evidence type="ECO:0000313" key="5">
    <source>
        <dbReference type="Proteomes" id="UP000838878"/>
    </source>
</evidence>
<dbReference type="InterPro" id="IPR001680">
    <property type="entry name" value="WD40_rpt"/>
</dbReference>
<dbReference type="PANTHER" id="PTHR19848">
    <property type="entry name" value="WD40 REPEAT PROTEIN"/>
    <property type="match status" value="1"/>
</dbReference>
<dbReference type="Pfam" id="PF00400">
    <property type="entry name" value="WD40"/>
    <property type="match status" value="6"/>
</dbReference>
<feature type="repeat" description="WD" evidence="3">
    <location>
        <begin position="417"/>
        <end position="458"/>
    </location>
</feature>
<organism evidence="4 5">
    <name type="scientific">Brenthis ino</name>
    <name type="common">lesser marbled fritillary</name>
    <dbReference type="NCBI Taxonomy" id="405034"/>
    <lineage>
        <taxon>Eukaryota</taxon>
        <taxon>Metazoa</taxon>
        <taxon>Ecdysozoa</taxon>
        <taxon>Arthropoda</taxon>
        <taxon>Hexapoda</taxon>
        <taxon>Insecta</taxon>
        <taxon>Pterygota</taxon>
        <taxon>Neoptera</taxon>
        <taxon>Endopterygota</taxon>
        <taxon>Lepidoptera</taxon>
        <taxon>Glossata</taxon>
        <taxon>Ditrysia</taxon>
        <taxon>Papilionoidea</taxon>
        <taxon>Nymphalidae</taxon>
        <taxon>Heliconiinae</taxon>
        <taxon>Argynnini</taxon>
        <taxon>Brenthis</taxon>
    </lineage>
</organism>
<dbReference type="InterPro" id="IPR011047">
    <property type="entry name" value="Quinoprotein_ADH-like_sf"/>
</dbReference>
<accession>A0A8J9YC08</accession>
<dbReference type="SMART" id="SM00320">
    <property type="entry name" value="WD40"/>
    <property type="match status" value="10"/>
</dbReference>
<evidence type="ECO:0000256" key="2">
    <source>
        <dbReference type="ARBA" id="ARBA00022737"/>
    </source>
</evidence>
<dbReference type="PRINTS" id="PR00320">
    <property type="entry name" value="GPROTEINBRPT"/>
</dbReference>
<dbReference type="PROSITE" id="PS00678">
    <property type="entry name" value="WD_REPEATS_1"/>
    <property type="match status" value="1"/>
</dbReference>
<feature type="repeat" description="WD" evidence="3">
    <location>
        <begin position="282"/>
        <end position="315"/>
    </location>
</feature>
<evidence type="ECO:0000256" key="3">
    <source>
        <dbReference type="PROSITE-ProRule" id="PRU00221"/>
    </source>
</evidence>
<feature type="non-terminal residue" evidence="4">
    <location>
        <position position="520"/>
    </location>
</feature>
<evidence type="ECO:0008006" key="6">
    <source>
        <dbReference type="Google" id="ProtNLM"/>
    </source>
</evidence>
<sequence length="520" mass="55063">MDSIGEPTLVTSLRLQRGEVTCVSAAGARLATGSGDGTLRLWTWHRDVTWVEQAEYPRAHRYGITGAKFASSGLLLATVGVDGAARLWAVHETLVVRRTMAAPDAAAARSLQWAMSERLIVGHDDGGIRVWAIRSGTLLAHVRPHEGAVYAIATPAAAALLLTACTDGVLKVFELDEVIAHGREGDVGPPPLLWEDGAHDLGALCATDCFGGAATGGHDGRVRVWRVQGAGGERHVVAGVVLIGHTAAVTGLSWVRDVLASASLDRTARLWNSDSAVCIRVLHAHSRYLTCVTLASDLRYMVTASNDKSIRTWSLGNFSFNDDIEPHCNPLVHFGLGDLEGIGPVDDSESTDIEHLEEGLICTNSDIRCLARVSHVAAINAIAVSKDHIATACSDGFVRLFKWLKQDDITIELEFELAAHSYPVLAADFGADGTLLLSGGLDGCARLWDVQSGCELVVVSAESVHACAGEGGGEGGGGVRDARLRPRRPPQVLVASDDGLAALWGIDPPSPDPLQFSGFV</sequence>
<proteinExistence type="predicted"/>
<gene>
    <name evidence="4" type="ORF">BINO364_LOCUS10773</name>
</gene>
<feature type="repeat" description="WD" evidence="3">
    <location>
        <begin position="242"/>
        <end position="281"/>
    </location>
</feature>
<dbReference type="OrthoDB" id="10064100at2759"/>
<dbReference type="PANTHER" id="PTHR19848:SF8">
    <property type="entry name" value="F-BOX AND WD REPEAT DOMAIN CONTAINING 7"/>
    <property type="match status" value="1"/>
</dbReference>
<feature type="repeat" description="WD" evidence="3">
    <location>
        <begin position="57"/>
        <end position="98"/>
    </location>
</feature>
<keyword evidence="1 3" id="KW-0853">WD repeat</keyword>
<dbReference type="SUPFAM" id="SSF117289">
    <property type="entry name" value="Nucleoporin domain"/>
    <property type="match status" value="1"/>
</dbReference>
<evidence type="ECO:0000313" key="4">
    <source>
        <dbReference type="EMBL" id="CAH0725159.1"/>
    </source>
</evidence>
<dbReference type="EMBL" id="OV170225">
    <property type="protein sequence ID" value="CAH0725159.1"/>
    <property type="molecule type" value="Genomic_DNA"/>
</dbReference>
<name>A0A8J9YC08_9NEOP</name>
<reference evidence="4" key="1">
    <citation type="submission" date="2021-12" db="EMBL/GenBank/DDBJ databases">
        <authorList>
            <person name="Martin H S."/>
        </authorList>
    </citation>
    <scope>NUCLEOTIDE SEQUENCE</scope>
</reference>
<dbReference type="InterPro" id="IPR015943">
    <property type="entry name" value="WD40/YVTN_repeat-like_dom_sf"/>
</dbReference>
<dbReference type="InterPro" id="IPR019775">
    <property type="entry name" value="WD40_repeat_CS"/>
</dbReference>
<dbReference type="Proteomes" id="UP000838878">
    <property type="component" value="Chromosome 5"/>
</dbReference>
<protein>
    <recommendedName>
        <fullName evidence="6">WD40 repeat domain-containing protein</fullName>
    </recommendedName>
</protein>
<dbReference type="InterPro" id="IPR020472">
    <property type="entry name" value="WD40_PAC1"/>
</dbReference>